<dbReference type="InterPro" id="IPR052709">
    <property type="entry name" value="Transposase-MT_Hybrid"/>
</dbReference>
<feature type="compositionally biased region" description="Basic and acidic residues" evidence="1">
    <location>
        <begin position="184"/>
        <end position="212"/>
    </location>
</feature>
<gene>
    <name evidence="2" type="ORF">LAZ67_4004410</name>
</gene>
<accession>A0ABY6KEE9</accession>
<name>A0ABY6KEE9_9ARAC</name>
<dbReference type="PANTHER" id="PTHR46060">
    <property type="entry name" value="MARINER MOS1 TRANSPOSASE-LIKE PROTEIN"/>
    <property type="match status" value="1"/>
</dbReference>
<feature type="compositionally biased region" description="Basic and acidic residues" evidence="1">
    <location>
        <begin position="89"/>
        <end position="100"/>
    </location>
</feature>
<keyword evidence="3" id="KW-1185">Reference proteome</keyword>
<dbReference type="EMBL" id="CP092866">
    <property type="protein sequence ID" value="UYV67210.1"/>
    <property type="molecule type" value="Genomic_DNA"/>
</dbReference>
<dbReference type="InterPro" id="IPR036397">
    <property type="entry name" value="RNaseH_sf"/>
</dbReference>
<evidence type="ECO:0008006" key="4">
    <source>
        <dbReference type="Google" id="ProtNLM"/>
    </source>
</evidence>
<feature type="region of interest" description="Disordered" evidence="1">
    <location>
        <begin position="89"/>
        <end position="129"/>
    </location>
</feature>
<evidence type="ECO:0000313" key="3">
    <source>
        <dbReference type="Proteomes" id="UP001235939"/>
    </source>
</evidence>
<evidence type="ECO:0000313" key="2">
    <source>
        <dbReference type="EMBL" id="UYV67210.1"/>
    </source>
</evidence>
<protein>
    <recommendedName>
        <fullName evidence="4">Mariner Mos1 transposase</fullName>
    </recommendedName>
</protein>
<reference evidence="2 3" key="1">
    <citation type="submission" date="2022-01" db="EMBL/GenBank/DDBJ databases">
        <title>A chromosomal length assembly of Cordylochernes scorpioides.</title>
        <authorList>
            <person name="Zeh D."/>
            <person name="Zeh J."/>
        </authorList>
    </citation>
    <scope>NUCLEOTIDE SEQUENCE [LARGE SCALE GENOMIC DNA]</scope>
    <source>
        <strain evidence="2">IN4F17</strain>
        <tissue evidence="2">Whole Body</tissue>
    </source>
</reference>
<dbReference type="Proteomes" id="UP001235939">
    <property type="component" value="Chromosome 04"/>
</dbReference>
<dbReference type="Gene3D" id="3.30.420.10">
    <property type="entry name" value="Ribonuclease H-like superfamily/Ribonuclease H"/>
    <property type="match status" value="1"/>
</dbReference>
<sequence length="432" mass="47842">MRRLREAVRLERSERWQNNDWILHVDNARPHTAHVVLQFLAKHSTIQIPHPPYSPDLAPNDFFLYSKLKMKLKGRKFDNYLLHAAHKVGERGPPEGRQSPEEETQGQVELGEAPGGESLAGPPPVHRQTDIASRAGHHQPVPGLQFHGLPGPAGALLPRTRYVPRHAHSTAQVVGELHEAAGQRELHEVPPGRPVPAEEQKSVGPRGAEHQRQLQQTQGGPLQRRELQEGAAVERRHYELLHWNPTSTAQISVDPPIVPCGVQQPRCKEAHPPVSQKAPVAWGGQAQKERSLWLTHMPPFRQEILAQPSGGHSSVTPRHVIHPQPRGSVDVYQRTYAQPRENLPLGEVVDTAVDLEVAHAAGESLGCDAEVGTGGSQAEVGAQSDLVQYHLDTVDSQFTKFRKVPKGAVFNSRECKASISRGVYYVYLVFQL</sequence>
<feature type="region of interest" description="Disordered" evidence="1">
    <location>
        <begin position="184"/>
        <end position="228"/>
    </location>
</feature>
<evidence type="ECO:0000256" key="1">
    <source>
        <dbReference type="SAM" id="MobiDB-lite"/>
    </source>
</evidence>
<organism evidence="2 3">
    <name type="scientific">Cordylochernes scorpioides</name>
    <dbReference type="NCBI Taxonomy" id="51811"/>
    <lineage>
        <taxon>Eukaryota</taxon>
        <taxon>Metazoa</taxon>
        <taxon>Ecdysozoa</taxon>
        <taxon>Arthropoda</taxon>
        <taxon>Chelicerata</taxon>
        <taxon>Arachnida</taxon>
        <taxon>Pseudoscorpiones</taxon>
        <taxon>Cheliferoidea</taxon>
        <taxon>Chernetidae</taxon>
        <taxon>Cordylochernes</taxon>
    </lineage>
</organism>
<dbReference type="PANTHER" id="PTHR46060:SF1">
    <property type="entry name" value="MARINER MOS1 TRANSPOSASE-LIKE PROTEIN"/>
    <property type="match status" value="1"/>
</dbReference>
<proteinExistence type="predicted"/>